<proteinExistence type="predicted"/>
<accession>A0A151JV35</accession>
<evidence type="ECO:0000313" key="2">
    <source>
        <dbReference type="Proteomes" id="UP000078541"/>
    </source>
</evidence>
<gene>
    <name evidence="1" type="ORF">ALC56_08302</name>
</gene>
<dbReference type="EMBL" id="KQ981713">
    <property type="protein sequence ID" value="KYN37398.1"/>
    <property type="molecule type" value="Genomic_DNA"/>
</dbReference>
<protein>
    <submittedName>
        <fullName evidence="1">Uncharacterized protein</fullName>
    </submittedName>
</protein>
<keyword evidence="2" id="KW-1185">Reference proteome</keyword>
<organism evidence="1 2">
    <name type="scientific">Trachymyrmex septentrionalis</name>
    <dbReference type="NCBI Taxonomy" id="34720"/>
    <lineage>
        <taxon>Eukaryota</taxon>
        <taxon>Metazoa</taxon>
        <taxon>Ecdysozoa</taxon>
        <taxon>Arthropoda</taxon>
        <taxon>Hexapoda</taxon>
        <taxon>Insecta</taxon>
        <taxon>Pterygota</taxon>
        <taxon>Neoptera</taxon>
        <taxon>Endopterygota</taxon>
        <taxon>Hymenoptera</taxon>
        <taxon>Apocrita</taxon>
        <taxon>Aculeata</taxon>
        <taxon>Formicoidea</taxon>
        <taxon>Formicidae</taxon>
        <taxon>Myrmicinae</taxon>
        <taxon>Trachymyrmex</taxon>
    </lineage>
</organism>
<reference evidence="1 2" key="1">
    <citation type="submission" date="2016-03" db="EMBL/GenBank/DDBJ databases">
        <title>Trachymyrmex septentrionalis WGS genome.</title>
        <authorList>
            <person name="Nygaard S."/>
            <person name="Hu H."/>
            <person name="Boomsma J."/>
            <person name="Zhang G."/>
        </authorList>
    </citation>
    <scope>NUCLEOTIDE SEQUENCE [LARGE SCALE GENOMIC DNA]</scope>
    <source>
        <strain evidence="1">Tsep2-gDNA-1</strain>
        <tissue evidence="1">Whole body</tissue>
    </source>
</reference>
<name>A0A151JV35_9HYME</name>
<dbReference type="Proteomes" id="UP000078541">
    <property type="component" value="Unassembled WGS sequence"/>
</dbReference>
<evidence type="ECO:0000313" key="1">
    <source>
        <dbReference type="EMBL" id="KYN37398.1"/>
    </source>
</evidence>
<dbReference type="AlphaFoldDB" id="A0A151JV35"/>
<sequence length="181" mass="20414">MVRKFFVEGPNKGREFIRGAHPDDTRSIERLKRLRASRPYLHAAAARIPKEVADKTGLTSIETASSYSVRRLMFGRVPSSPPPPRARHHCYKCRSTNKMKTRIKRVKFERVGKIERRLSGFSKVSSNVPLKCNFTTVVTYSHHPSFAAFQAAVTGCTTFAGFTTPKNSRTCTGVQRERIQG</sequence>